<dbReference type="EC" id="3.2.1.28" evidence="3"/>
<dbReference type="STRING" id="574651.SAMN04487968_10920"/>
<reference evidence="15 16" key="1">
    <citation type="submission" date="2016-10" db="EMBL/GenBank/DDBJ databases">
        <authorList>
            <person name="de Groot N.N."/>
        </authorList>
    </citation>
    <scope>NUCLEOTIDE SEQUENCE [LARGE SCALE GENOMIC DNA]</scope>
    <source>
        <strain evidence="15 16">CGMCC 1.7056</strain>
    </source>
</reference>
<organism evidence="15 16">
    <name type="scientific">Nocardioides terrae</name>
    <dbReference type="NCBI Taxonomy" id="574651"/>
    <lineage>
        <taxon>Bacteria</taxon>
        <taxon>Bacillati</taxon>
        <taxon>Actinomycetota</taxon>
        <taxon>Actinomycetes</taxon>
        <taxon>Propionibacteriales</taxon>
        <taxon>Nocardioidaceae</taxon>
        <taxon>Nocardioides</taxon>
    </lineage>
</organism>
<proteinExistence type="inferred from homology"/>
<dbReference type="InterPro" id="IPR008928">
    <property type="entry name" value="6-hairpin_glycosidase_sf"/>
</dbReference>
<protein>
    <recommendedName>
        <fullName evidence="4">Trehalase</fullName>
        <ecNumber evidence="3">3.2.1.28</ecNumber>
    </recommendedName>
    <alternativeName>
        <fullName evidence="8">Alpha,alpha-trehalase</fullName>
    </alternativeName>
    <alternativeName>
        <fullName evidence="9">Alpha,alpha-trehalose glucohydrolase</fullName>
    </alternativeName>
</protein>
<comment type="similarity">
    <text evidence="2">Belongs to the glycosyl hydrolase 15 family.</text>
</comment>
<comment type="pathway">
    <text evidence="11">Glycan degradation; trehalose degradation; D-glucose from alpha,alpha-trehalose: step 1/1.</text>
</comment>
<evidence type="ECO:0000259" key="13">
    <source>
        <dbReference type="Pfam" id="PF00723"/>
    </source>
</evidence>
<dbReference type="InterPro" id="IPR011613">
    <property type="entry name" value="GH15-like"/>
</dbReference>
<evidence type="ECO:0000256" key="9">
    <source>
        <dbReference type="ARBA" id="ARBA00031637"/>
    </source>
</evidence>
<evidence type="ECO:0000256" key="2">
    <source>
        <dbReference type="ARBA" id="ARBA00006188"/>
    </source>
</evidence>
<evidence type="ECO:0000256" key="7">
    <source>
        <dbReference type="ARBA" id="ARBA00023295"/>
    </source>
</evidence>
<dbReference type="SUPFAM" id="SSF48208">
    <property type="entry name" value="Six-hairpin glycosidases"/>
    <property type="match status" value="1"/>
</dbReference>
<dbReference type="RefSeq" id="WP_245750310.1">
    <property type="nucleotide sequence ID" value="NZ_FOLB01000009.1"/>
</dbReference>
<evidence type="ECO:0000256" key="1">
    <source>
        <dbReference type="ARBA" id="ARBA00001576"/>
    </source>
</evidence>
<evidence type="ECO:0000256" key="6">
    <source>
        <dbReference type="ARBA" id="ARBA00023277"/>
    </source>
</evidence>
<dbReference type="PANTHER" id="PTHR31616">
    <property type="entry name" value="TREHALASE"/>
    <property type="match status" value="1"/>
</dbReference>
<evidence type="ECO:0000256" key="4">
    <source>
        <dbReference type="ARBA" id="ARBA00019905"/>
    </source>
</evidence>
<keyword evidence="5" id="KW-0378">Hydrolase</keyword>
<comment type="cofactor">
    <cofactor evidence="10">
        <name>phosphate</name>
        <dbReference type="ChEBI" id="CHEBI:43474"/>
    </cofactor>
</comment>
<comment type="catalytic activity">
    <reaction evidence="1">
        <text>alpha,alpha-trehalose + H2O = alpha-D-glucose + beta-D-glucose</text>
        <dbReference type="Rhea" id="RHEA:32675"/>
        <dbReference type="ChEBI" id="CHEBI:15377"/>
        <dbReference type="ChEBI" id="CHEBI:15903"/>
        <dbReference type="ChEBI" id="CHEBI:16551"/>
        <dbReference type="ChEBI" id="CHEBI:17925"/>
        <dbReference type="EC" id="3.2.1.28"/>
    </reaction>
</comment>
<dbReference type="Pfam" id="PF00723">
    <property type="entry name" value="Glyco_hydro_15"/>
    <property type="match status" value="1"/>
</dbReference>
<evidence type="ECO:0000256" key="8">
    <source>
        <dbReference type="ARBA" id="ARBA00030473"/>
    </source>
</evidence>
<dbReference type="AlphaFoldDB" id="A0A1I1KUQ3"/>
<evidence type="ECO:0000259" key="14">
    <source>
        <dbReference type="Pfam" id="PF19291"/>
    </source>
</evidence>
<evidence type="ECO:0000256" key="3">
    <source>
        <dbReference type="ARBA" id="ARBA00012757"/>
    </source>
</evidence>
<keyword evidence="7" id="KW-0326">Glycosidase</keyword>
<dbReference type="GO" id="GO:0004555">
    <property type="term" value="F:alpha,alpha-trehalase activity"/>
    <property type="evidence" value="ECO:0007669"/>
    <property type="project" value="UniProtKB-EC"/>
</dbReference>
<dbReference type="EMBL" id="FOLB01000009">
    <property type="protein sequence ID" value="SFC64471.1"/>
    <property type="molecule type" value="Genomic_DNA"/>
</dbReference>
<dbReference type="InterPro" id="IPR012341">
    <property type="entry name" value="6hp_glycosidase-like_sf"/>
</dbReference>
<feature type="domain" description="Trehalase-like N-terminal" evidence="14">
    <location>
        <begin position="13"/>
        <end position="138"/>
    </location>
</feature>
<name>A0A1I1KUQ3_9ACTN</name>
<dbReference type="Gene3D" id="1.50.10.10">
    <property type="match status" value="1"/>
</dbReference>
<accession>A0A1I1KUQ3</accession>
<evidence type="ECO:0000313" key="16">
    <source>
        <dbReference type="Proteomes" id="UP000198832"/>
    </source>
</evidence>
<sequence>MSGHEPTADLHGSKPISSYALIGDLHTAALVGSDGAIDWLCLPHYDSGACFAALLGDESRGHWTLAPSSGGQATSHAYDDDTLILRSRWETEDGTVEVVDFMPPRGHAADVVRIVQGVAGRVSMTSTLRLRFDYGRVRPWVRLGEGVAAPAGAHDDRHGGAAGSVRSSDDPDASRDAAATAGPDSVWVHADVPLCHDGDALRATFEVAAGDEVAFVLTHRASHLPRPPMAQAGPALAQTRTFWEEWIGRCSYTGRWAPEVRRSLLLLKALTFAPTGGILAAATTSLPEQLGGVRNWDYRYCWLRDATFTLQALLGTGYTDEAKAWREWLIRAVAGDPEKLQIMYGLDGTQRIPEHTLDWLPGYAGSAPVRVGNAAADQRQLDVWGEVLNGLYLARESGLEVAESAWDVQLALLDWLESNWQEPDNGLWEMRGPRRNFVHSKVMAWAGVDRAIRTVEQHRLDGPVDRWRALAAQMHDEVCRRGYDADRETFTQFYGSHGLDAALLLLPRVGFLPWDDPRVRGTVRAVQRELTRDGFLLRYDPEADGGPDGLPGTEAAFLACSFWLADALHGIGETDEAEALFTKLIGLRNDVGMLSEEYSAAHGQLGNTPQAFSLVGLVNTARHLSDPSGHGYDTA</sequence>
<evidence type="ECO:0000256" key="10">
    <source>
        <dbReference type="ARBA" id="ARBA00053030"/>
    </source>
</evidence>
<evidence type="ECO:0000256" key="11">
    <source>
        <dbReference type="ARBA" id="ARBA00060615"/>
    </source>
</evidence>
<keyword evidence="6" id="KW-0119">Carbohydrate metabolism</keyword>
<dbReference type="PANTHER" id="PTHR31616:SF0">
    <property type="entry name" value="GLUCAN 1,4-ALPHA-GLUCOSIDASE"/>
    <property type="match status" value="1"/>
</dbReference>
<dbReference type="Proteomes" id="UP000198832">
    <property type="component" value="Unassembled WGS sequence"/>
</dbReference>
<keyword evidence="16" id="KW-1185">Reference proteome</keyword>
<feature type="domain" description="GH15-like" evidence="13">
    <location>
        <begin position="262"/>
        <end position="621"/>
    </location>
</feature>
<dbReference type="GO" id="GO:0005993">
    <property type="term" value="P:trehalose catabolic process"/>
    <property type="evidence" value="ECO:0007669"/>
    <property type="project" value="UniProtKB-ARBA"/>
</dbReference>
<gene>
    <name evidence="15" type="ORF">SAMN04487968_10920</name>
</gene>
<dbReference type="FunFam" id="1.50.10.10:FF:000005">
    <property type="entry name" value="Glycosyl hydrolase, glucoamylase"/>
    <property type="match status" value="1"/>
</dbReference>
<dbReference type="InterPro" id="IPR045582">
    <property type="entry name" value="Trehalase-like_N"/>
</dbReference>
<dbReference type="Pfam" id="PF19291">
    <property type="entry name" value="TREH_N"/>
    <property type="match status" value="1"/>
</dbReference>
<evidence type="ECO:0000313" key="15">
    <source>
        <dbReference type="EMBL" id="SFC64471.1"/>
    </source>
</evidence>
<evidence type="ECO:0000256" key="12">
    <source>
        <dbReference type="SAM" id="MobiDB-lite"/>
    </source>
</evidence>
<evidence type="ECO:0000256" key="5">
    <source>
        <dbReference type="ARBA" id="ARBA00022801"/>
    </source>
</evidence>
<feature type="region of interest" description="Disordered" evidence="12">
    <location>
        <begin position="150"/>
        <end position="181"/>
    </location>
</feature>